<dbReference type="SUPFAM" id="SSF161098">
    <property type="entry name" value="MetI-like"/>
    <property type="match status" value="1"/>
</dbReference>
<feature type="transmembrane region" description="Helical" evidence="11">
    <location>
        <begin position="202"/>
        <end position="224"/>
    </location>
</feature>
<feature type="transmembrane region" description="Helical" evidence="11">
    <location>
        <begin position="20"/>
        <end position="47"/>
    </location>
</feature>
<keyword evidence="8 11" id="KW-0472">Membrane</keyword>
<protein>
    <recommendedName>
        <fullName evidence="9">Histidine/lysine/arginine/ornithine transport system permease protein HisM</fullName>
    </recommendedName>
</protein>
<dbReference type="InterPro" id="IPR000515">
    <property type="entry name" value="MetI-like"/>
</dbReference>
<proteinExistence type="inferred from homology"/>
<evidence type="ECO:0000256" key="5">
    <source>
        <dbReference type="ARBA" id="ARBA00022692"/>
    </source>
</evidence>
<evidence type="ECO:0000256" key="3">
    <source>
        <dbReference type="ARBA" id="ARBA00022448"/>
    </source>
</evidence>
<dbReference type="NCBIfam" id="NF011651">
    <property type="entry name" value="PRK15069.1"/>
    <property type="match status" value="1"/>
</dbReference>
<dbReference type="GO" id="GO:0043190">
    <property type="term" value="C:ATP-binding cassette (ABC) transporter complex"/>
    <property type="evidence" value="ECO:0007669"/>
    <property type="project" value="InterPro"/>
</dbReference>
<dbReference type="Pfam" id="PF00528">
    <property type="entry name" value="BPD_transp_1"/>
    <property type="match status" value="1"/>
</dbReference>
<feature type="transmembrane region" description="Helical" evidence="11">
    <location>
        <begin position="105"/>
        <end position="125"/>
    </location>
</feature>
<feature type="transmembrane region" description="Helical" evidence="11">
    <location>
        <begin position="168"/>
        <end position="190"/>
    </location>
</feature>
<dbReference type="NCBIfam" id="TIGR01726">
    <property type="entry name" value="HEQRo_perm_3TM"/>
    <property type="match status" value="1"/>
</dbReference>
<accession>A0A4P7PI04</accession>
<sequence>MIEILKEFGPNFLWSDGYRWSGLSVTLWLLVTSAVTGLCAAIPLALIRTYGSRWVALPIQLYTLVFRGTPLFVQLLIIYSGLASLSLIRASPGLWWFFRDGMHCVILALALNTCAYTIEILAGVLRTTPRGEIEAALALGMTRSQLIMLVLIPSMLRRALPAYSNEVIFVLHATAIAFTATVPDVLKIAADVNAATFKTFQAYGIAALLYMLVAFALVGVFRLAERRLLAYGQLSR</sequence>
<dbReference type="CDD" id="cd06261">
    <property type="entry name" value="TM_PBP2"/>
    <property type="match status" value="1"/>
</dbReference>
<evidence type="ECO:0000256" key="7">
    <source>
        <dbReference type="ARBA" id="ARBA00022989"/>
    </source>
</evidence>
<evidence type="ECO:0000256" key="11">
    <source>
        <dbReference type="RuleBase" id="RU363032"/>
    </source>
</evidence>
<comment type="subcellular location">
    <subcellularLocation>
        <location evidence="1">Cell inner membrane</location>
        <topology evidence="1">Multi-pass membrane protein</topology>
    </subcellularLocation>
    <subcellularLocation>
        <location evidence="11">Cell membrane</location>
        <topology evidence="11">Multi-pass membrane protein</topology>
    </subcellularLocation>
</comment>
<dbReference type="KEGG" id="pvk:EPZ47_17055"/>
<dbReference type="InterPro" id="IPR035906">
    <property type="entry name" value="MetI-like_sf"/>
</dbReference>
<dbReference type="GO" id="GO:0006865">
    <property type="term" value="P:amino acid transport"/>
    <property type="evidence" value="ECO:0007669"/>
    <property type="project" value="UniProtKB-KW"/>
</dbReference>
<keyword evidence="3 11" id="KW-0813">Transport</keyword>
<comment type="similarity">
    <text evidence="2">Belongs to the binding-protein-dependent transport system permease family. HisMQ subfamily.</text>
</comment>
<dbReference type="RefSeq" id="WP_135845873.1">
    <property type="nucleotide sequence ID" value="NZ_CP035088.1"/>
</dbReference>
<dbReference type="InterPro" id="IPR010065">
    <property type="entry name" value="AA_ABC_transptr_permease_3TM"/>
</dbReference>
<dbReference type="PANTHER" id="PTHR30450">
    <property type="entry name" value="ABC TRANSPORTER PERMEASE"/>
    <property type="match status" value="1"/>
</dbReference>
<keyword evidence="7 11" id="KW-1133">Transmembrane helix</keyword>
<reference evidence="13 14" key="1">
    <citation type="journal article" date="2019" name="Front. Microbiol.">
        <title>In silico and Genetic Analyses of Cyclic Lipopeptide Synthetic Gene Clusters in Pseudomonas sp. 11K1.</title>
        <authorList>
            <person name="Zhao H."/>
            <person name="Liu Y.P."/>
            <person name="Zhang L.Q."/>
        </authorList>
    </citation>
    <scope>NUCLEOTIDE SEQUENCE [LARGE SCALE GENOMIC DNA]</scope>
    <source>
        <strain evidence="13 14">11K1</strain>
    </source>
</reference>
<evidence type="ECO:0000256" key="10">
    <source>
        <dbReference type="ARBA" id="ARBA00046835"/>
    </source>
</evidence>
<dbReference type="OrthoDB" id="4404959at2"/>
<dbReference type="AlphaFoldDB" id="A0A4P7PI04"/>
<organism evidence="13 14">
    <name type="scientific">Pseudomonas viciae</name>
    <dbReference type="NCBI Taxonomy" id="2505979"/>
    <lineage>
        <taxon>Bacteria</taxon>
        <taxon>Pseudomonadati</taxon>
        <taxon>Pseudomonadota</taxon>
        <taxon>Gammaproteobacteria</taxon>
        <taxon>Pseudomonadales</taxon>
        <taxon>Pseudomonadaceae</taxon>
        <taxon>Pseudomonas</taxon>
    </lineage>
</organism>
<gene>
    <name evidence="13" type="primary">hisM</name>
    <name evidence="13" type="ORF">EPZ47_17055</name>
</gene>
<evidence type="ECO:0000256" key="4">
    <source>
        <dbReference type="ARBA" id="ARBA00022475"/>
    </source>
</evidence>
<evidence type="ECO:0000256" key="8">
    <source>
        <dbReference type="ARBA" id="ARBA00023136"/>
    </source>
</evidence>
<dbReference type="PANTHER" id="PTHR30450:SF5">
    <property type="entry name" value="HISTIDINE TRANSPORT SYSTEM PERMEASE PROTEIN HISM"/>
    <property type="match status" value="1"/>
</dbReference>
<evidence type="ECO:0000256" key="9">
    <source>
        <dbReference type="ARBA" id="ARBA00039779"/>
    </source>
</evidence>
<dbReference type="InterPro" id="IPR051322">
    <property type="entry name" value="AA_ABC_Transporter_Permease"/>
</dbReference>
<evidence type="ECO:0000256" key="6">
    <source>
        <dbReference type="ARBA" id="ARBA00022970"/>
    </source>
</evidence>
<keyword evidence="6" id="KW-0029">Amino-acid transport</keyword>
<dbReference type="EMBL" id="CP035088">
    <property type="protein sequence ID" value="QBZ90349.1"/>
    <property type="molecule type" value="Genomic_DNA"/>
</dbReference>
<evidence type="ECO:0000313" key="13">
    <source>
        <dbReference type="EMBL" id="QBZ90349.1"/>
    </source>
</evidence>
<comment type="subunit">
    <text evidence="10">The HisPMQJ complex is composed of two ATP-binding proteins (HisP), two transmembrane proteins (HisM and HisQ) and a solute-binding protein (HisJ). The HisPMQ-ArgT complex is composed of two ATP-binding proteins (HisP), two transmembrane proteins (HisM and HisQ) and a solute-binding protein (ArgT).</text>
</comment>
<keyword evidence="4" id="KW-1003">Cell membrane</keyword>
<keyword evidence="5 11" id="KW-0812">Transmembrane</keyword>
<evidence type="ECO:0000256" key="2">
    <source>
        <dbReference type="ARBA" id="ARBA00010072"/>
    </source>
</evidence>
<evidence type="ECO:0000313" key="14">
    <source>
        <dbReference type="Proteomes" id="UP000296468"/>
    </source>
</evidence>
<feature type="domain" description="ABC transmembrane type-1" evidence="12">
    <location>
        <begin position="23"/>
        <end position="221"/>
    </location>
</feature>
<name>A0A4P7PI04_9PSED</name>
<evidence type="ECO:0000256" key="1">
    <source>
        <dbReference type="ARBA" id="ARBA00004429"/>
    </source>
</evidence>
<evidence type="ECO:0000259" key="12">
    <source>
        <dbReference type="PROSITE" id="PS50928"/>
    </source>
</evidence>
<dbReference type="Proteomes" id="UP000296468">
    <property type="component" value="Chromosome"/>
</dbReference>
<feature type="transmembrane region" description="Helical" evidence="11">
    <location>
        <begin position="59"/>
        <end position="85"/>
    </location>
</feature>
<dbReference type="Gene3D" id="1.10.3720.10">
    <property type="entry name" value="MetI-like"/>
    <property type="match status" value="1"/>
</dbReference>
<dbReference type="GO" id="GO:0022857">
    <property type="term" value="F:transmembrane transporter activity"/>
    <property type="evidence" value="ECO:0007669"/>
    <property type="project" value="InterPro"/>
</dbReference>
<dbReference type="PROSITE" id="PS50928">
    <property type="entry name" value="ABC_TM1"/>
    <property type="match status" value="1"/>
</dbReference>